<evidence type="ECO:0000313" key="5">
    <source>
        <dbReference type="Proteomes" id="UP000032232"/>
    </source>
</evidence>
<dbReference type="InterPro" id="IPR047650">
    <property type="entry name" value="Transpos_IS110"/>
</dbReference>
<comment type="caution">
    <text evidence="4">The sequence shown here is derived from an EMBL/GenBank/DDBJ whole genome shotgun (WGS) entry which is preliminary data.</text>
</comment>
<evidence type="ECO:0000256" key="1">
    <source>
        <dbReference type="SAM" id="Coils"/>
    </source>
</evidence>
<organism evidence="4 5">
    <name type="scientific">Jannaschia aquimarina</name>
    <dbReference type="NCBI Taxonomy" id="935700"/>
    <lineage>
        <taxon>Bacteria</taxon>
        <taxon>Pseudomonadati</taxon>
        <taxon>Pseudomonadota</taxon>
        <taxon>Alphaproteobacteria</taxon>
        <taxon>Rhodobacterales</taxon>
        <taxon>Roseobacteraceae</taxon>
        <taxon>Jannaschia</taxon>
    </lineage>
</organism>
<dbReference type="NCBIfam" id="NF033542">
    <property type="entry name" value="transpos_IS110"/>
    <property type="match status" value="1"/>
</dbReference>
<feature type="domain" description="Transposase IS116/IS110/IS902 C-terminal" evidence="3">
    <location>
        <begin position="134"/>
        <end position="208"/>
    </location>
</feature>
<dbReference type="EMBL" id="JYFE01000043">
    <property type="protein sequence ID" value="KIT15807.1"/>
    <property type="molecule type" value="Genomic_DNA"/>
</dbReference>
<dbReference type="PANTHER" id="PTHR33055:SF3">
    <property type="entry name" value="PUTATIVE TRANSPOSASE FOR IS117-RELATED"/>
    <property type="match status" value="1"/>
</dbReference>
<feature type="coiled-coil region" evidence="1">
    <location>
        <begin position="99"/>
        <end position="126"/>
    </location>
</feature>
<dbReference type="AlphaFoldDB" id="A0A0D1CM28"/>
<feature type="compositionally biased region" description="Basic and acidic residues" evidence="2">
    <location>
        <begin position="13"/>
        <end position="24"/>
    </location>
</feature>
<keyword evidence="5" id="KW-1185">Reference proteome</keyword>
<keyword evidence="1" id="KW-0175">Coiled coil</keyword>
<dbReference type="Pfam" id="PF02371">
    <property type="entry name" value="Transposase_20"/>
    <property type="match status" value="1"/>
</dbReference>
<dbReference type="InterPro" id="IPR003346">
    <property type="entry name" value="Transposase_20"/>
</dbReference>
<reference evidence="4 5" key="1">
    <citation type="submission" date="2015-02" db="EMBL/GenBank/DDBJ databases">
        <title>Genome Sequence of Jannaschia aquimarina DSM28248, a member of the Roseobacter clade.</title>
        <authorList>
            <person name="Voget S."/>
            <person name="Daniel R."/>
        </authorList>
    </citation>
    <scope>NUCLEOTIDE SEQUENCE [LARGE SCALE GENOMIC DNA]</scope>
    <source>
        <strain evidence="4 5">GSW-M26</strain>
    </source>
</reference>
<evidence type="ECO:0000313" key="4">
    <source>
        <dbReference type="EMBL" id="KIT15807.1"/>
    </source>
</evidence>
<sequence length="262" mass="28414">MKGTVAPVAPRKPRNDAEAIREAVSRPTRRFVPVKSAERQAALPDHKARDFLARRRTQTATAIHAHLSEFGIVVAKGIPNLDRLLDAACDVPEAARPALDLLAGQLRDLEKRIDAATARVTAAQKVDPLARRRATIPGLGPIASSAFAATTPDVAAFRSARDYAAWLGLTPRAHSSRCKERLGRISKAGNRYLRRLLYLGAMARISARRGRGASSTDAAPDWLDRMLARKPVKIVAVALAARMARTVWALIARGESYRAVPG</sequence>
<dbReference type="PANTHER" id="PTHR33055">
    <property type="entry name" value="TRANSPOSASE FOR INSERTION SEQUENCE ELEMENT IS1111A"/>
    <property type="match status" value="1"/>
</dbReference>
<accession>A0A0D1CM28</accession>
<protein>
    <submittedName>
        <fullName evidence="4">Transposase IS116/IS110/IS902 family protein</fullName>
    </submittedName>
</protein>
<name>A0A0D1CM28_9RHOB</name>
<dbReference type="GO" id="GO:0003677">
    <property type="term" value="F:DNA binding"/>
    <property type="evidence" value="ECO:0007669"/>
    <property type="project" value="InterPro"/>
</dbReference>
<dbReference type="PATRIC" id="fig|935700.4.peg.2561"/>
<gene>
    <name evidence="4" type="ORF">jaqu_24860</name>
</gene>
<feature type="region of interest" description="Disordered" evidence="2">
    <location>
        <begin position="1"/>
        <end position="24"/>
    </location>
</feature>
<evidence type="ECO:0000259" key="3">
    <source>
        <dbReference type="Pfam" id="PF02371"/>
    </source>
</evidence>
<dbReference type="GO" id="GO:0004803">
    <property type="term" value="F:transposase activity"/>
    <property type="evidence" value="ECO:0007669"/>
    <property type="project" value="InterPro"/>
</dbReference>
<dbReference type="GO" id="GO:0006313">
    <property type="term" value="P:DNA transposition"/>
    <property type="evidence" value="ECO:0007669"/>
    <property type="project" value="InterPro"/>
</dbReference>
<dbReference type="Proteomes" id="UP000032232">
    <property type="component" value="Unassembled WGS sequence"/>
</dbReference>
<proteinExistence type="predicted"/>
<dbReference type="STRING" id="935700.jaqu_24860"/>
<evidence type="ECO:0000256" key="2">
    <source>
        <dbReference type="SAM" id="MobiDB-lite"/>
    </source>
</evidence>